<keyword evidence="7 9" id="KW-0808">Transferase</keyword>
<evidence type="ECO:0000256" key="8">
    <source>
        <dbReference type="ARBA" id="ARBA00022691"/>
    </source>
</evidence>
<comment type="catalytic activity">
    <reaction evidence="1 9">
        <text>S-adenosyl-L-methionine + a thiopurine = S-adenosyl-L-homocysteine + a thiopurine S-methylether.</text>
        <dbReference type="EC" id="2.1.1.67"/>
    </reaction>
</comment>
<dbReference type="HAMAP" id="MF_00812">
    <property type="entry name" value="Thiopur_methtran"/>
    <property type="match status" value="1"/>
</dbReference>
<dbReference type="GO" id="GO:0005737">
    <property type="term" value="C:cytoplasm"/>
    <property type="evidence" value="ECO:0007669"/>
    <property type="project" value="UniProtKB-SubCell"/>
</dbReference>
<evidence type="ECO:0000256" key="4">
    <source>
        <dbReference type="ARBA" id="ARBA00011905"/>
    </source>
</evidence>
<dbReference type="FunFam" id="3.40.50.150:FF:000101">
    <property type="entry name" value="Thiopurine S-methyltransferase"/>
    <property type="match status" value="1"/>
</dbReference>
<dbReference type="PANTHER" id="PTHR10259">
    <property type="entry name" value="THIOPURINE S-METHYLTRANSFERASE"/>
    <property type="match status" value="1"/>
</dbReference>
<dbReference type="GeneID" id="70583426"/>
<dbReference type="NCBIfam" id="TIGR03840">
    <property type="entry name" value="TMPT_Se_Te"/>
    <property type="match status" value="1"/>
</dbReference>
<evidence type="ECO:0000256" key="3">
    <source>
        <dbReference type="ARBA" id="ARBA00008145"/>
    </source>
</evidence>
<dbReference type="Pfam" id="PF05724">
    <property type="entry name" value="TPMT"/>
    <property type="match status" value="1"/>
</dbReference>
<dbReference type="EC" id="2.1.1.67" evidence="4 9"/>
<sequence length="219" mass="25348">MDDFEFWHNKWAANQIGFHLMEVNPLLMEYWSATKPQRHDKVLLPLCGKSEDLVWLAERHDDVQGVELSSIAVRAFFAEHFYTPLVTELSTHHTSYQFDELCLYTGDIFTAPLQPVDIIYDRAALVALPETRWHDYVKRLLALLNPGGRILLVTLDYEQTELNGPPFSLSEEVVCRLFAGLSIKKLHRDEVGAQHPKRAKKGLSRFAEEVWLIERMDEL</sequence>
<evidence type="ECO:0000313" key="11">
    <source>
        <dbReference type="Proteomes" id="UP000190834"/>
    </source>
</evidence>
<feature type="binding site" evidence="9">
    <location>
        <position position="11"/>
    </location>
    <ligand>
        <name>S-adenosyl-L-methionine</name>
        <dbReference type="ChEBI" id="CHEBI:59789"/>
    </ligand>
</feature>
<evidence type="ECO:0000256" key="7">
    <source>
        <dbReference type="ARBA" id="ARBA00022679"/>
    </source>
</evidence>
<dbReference type="SUPFAM" id="SSF53335">
    <property type="entry name" value="S-adenosyl-L-methionine-dependent methyltransferases"/>
    <property type="match status" value="1"/>
</dbReference>
<dbReference type="Gene3D" id="3.40.50.150">
    <property type="entry name" value="Vaccinia Virus protein VP39"/>
    <property type="match status" value="1"/>
</dbReference>
<dbReference type="InterPro" id="IPR029063">
    <property type="entry name" value="SAM-dependent_MTases_sf"/>
</dbReference>
<dbReference type="STRING" id="1123491.SAMN02745782_00353"/>
<evidence type="ECO:0000256" key="5">
    <source>
        <dbReference type="ARBA" id="ARBA00022490"/>
    </source>
</evidence>
<dbReference type="NCBIfam" id="NF009732">
    <property type="entry name" value="PRK13255.1"/>
    <property type="match status" value="1"/>
</dbReference>
<dbReference type="RefSeq" id="WP_078924775.1">
    <property type="nucleotide sequence ID" value="NZ_FUXB01000002.1"/>
</dbReference>
<evidence type="ECO:0000313" key="10">
    <source>
        <dbReference type="EMBL" id="SJZ47030.1"/>
    </source>
</evidence>
<dbReference type="EMBL" id="FUXB01000002">
    <property type="protein sequence ID" value="SJZ47030.1"/>
    <property type="molecule type" value="Genomic_DNA"/>
</dbReference>
<dbReference type="GO" id="GO:0032259">
    <property type="term" value="P:methylation"/>
    <property type="evidence" value="ECO:0007669"/>
    <property type="project" value="UniProtKB-KW"/>
</dbReference>
<keyword evidence="5 9" id="KW-0963">Cytoplasm</keyword>
<dbReference type="GO" id="GO:0010038">
    <property type="term" value="P:response to metal ion"/>
    <property type="evidence" value="ECO:0007669"/>
    <property type="project" value="InterPro"/>
</dbReference>
<dbReference type="InterPro" id="IPR025835">
    <property type="entry name" value="Thiopurine_S-MeTrfase"/>
</dbReference>
<dbReference type="GO" id="GO:0008119">
    <property type="term" value="F:thiopurine S-methyltransferase activity"/>
    <property type="evidence" value="ECO:0007669"/>
    <property type="project" value="UniProtKB-UniRule"/>
</dbReference>
<evidence type="ECO:0000256" key="1">
    <source>
        <dbReference type="ARBA" id="ARBA00000903"/>
    </source>
</evidence>
<dbReference type="InterPro" id="IPR022474">
    <property type="entry name" value="Thiopur_S-MeTfrase_Se/Te_detox"/>
</dbReference>
<keyword evidence="6 9" id="KW-0489">Methyltransferase</keyword>
<comment type="similarity">
    <text evidence="3 9">Belongs to the class I-like SAM-binding methyltransferase superfamily. TPMT family.</text>
</comment>
<gene>
    <name evidence="9" type="primary">tpm</name>
    <name evidence="10" type="ORF">SAMN02745782_00353</name>
</gene>
<dbReference type="AlphaFoldDB" id="A0A1T4KXD7"/>
<protein>
    <recommendedName>
        <fullName evidence="4 9">Thiopurine S-methyltransferase</fullName>
        <ecNumber evidence="4 9">2.1.1.67</ecNumber>
    </recommendedName>
    <alternativeName>
        <fullName evidence="9">Thiopurine methyltransferase</fullName>
    </alternativeName>
</protein>
<feature type="binding site" evidence="9">
    <location>
        <position position="122"/>
    </location>
    <ligand>
        <name>S-adenosyl-L-methionine</name>
        <dbReference type="ChEBI" id="CHEBI:59789"/>
    </ligand>
</feature>
<evidence type="ECO:0000256" key="6">
    <source>
        <dbReference type="ARBA" id="ARBA00022603"/>
    </source>
</evidence>
<organism evidence="10 11">
    <name type="scientific">Vibrio cincinnatiensis DSM 19608</name>
    <dbReference type="NCBI Taxonomy" id="1123491"/>
    <lineage>
        <taxon>Bacteria</taxon>
        <taxon>Pseudomonadati</taxon>
        <taxon>Pseudomonadota</taxon>
        <taxon>Gammaproteobacteria</taxon>
        <taxon>Vibrionales</taxon>
        <taxon>Vibrionaceae</taxon>
        <taxon>Vibrio</taxon>
    </lineage>
</organism>
<keyword evidence="11" id="KW-1185">Reference proteome</keyword>
<evidence type="ECO:0000256" key="9">
    <source>
        <dbReference type="HAMAP-Rule" id="MF_00812"/>
    </source>
</evidence>
<feature type="binding site" evidence="9">
    <location>
        <position position="46"/>
    </location>
    <ligand>
        <name>S-adenosyl-L-methionine</name>
        <dbReference type="ChEBI" id="CHEBI:59789"/>
    </ligand>
</feature>
<dbReference type="PROSITE" id="PS51585">
    <property type="entry name" value="SAM_MT_TPMT"/>
    <property type="match status" value="1"/>
</dbReference>
<dbReference type="InterPro" id="IPR008854">
    <property type="entry name" value="TPMT"/>
</dbReference>
<evidence type="ECO:0000256" key="2">
    <source>
        <dbReference type="ARBA" id="ARBA00004496"/>
    </source>
</evidence>
<accession>A0A1T4KXD7</accession>
<dbReference type="Proteomes" id="UP000190834">
    <property type="component" value="Unassembled WGS sequence"/>
</dbReference>
<name>A0A1T4KXD7_VIBCI</name>
<proteinExistence type="inferred from homology"/>
<comment type="subcellular location">
    <subcellularLocation>
        <location evidence="2 9">Cytoplasm</location>
    </subcellularLocation>
</comment>
<dbReference type="PANTHER" id="PTHR10259:SF11">
    <property type="entry name" value="THIOPURINE S-METHYLTRANSFERASE"/>
    <property type="match status" value="1"/>
</dbReference>
<keyword evidence="8 9" id="KW-0949">S-adenosyl-L-methionine</keyword>
<dbReference type="PIRSF" id="PIRSF023956">
    <property type="entry name" value="Thiopurine_S-methyltransferase"/>
    <property type="match status" value="1"/>
</dbReference>
<reference evidence="11" key="1">
    <citation type="submission" date="2017-02" db="EMBL/GenBank/DDBJ databases">
        <authorList>
            <person name="Varghese N."/>
            <person name="Submissions S."/>
        </authorList>
    </citation>
    <scope>NUCLEOTIDE SEQUENCE [LARGE SCALE GENOMIC DNA]</scope>
    <source>
        <strain evidence="11">DSM 19608</strain>
    </source>
</reference>
<dbReference type="OrthoDB" id="9778208at2"/>
<feature type="binding site" evidence="9">
    <location>
        <position position="67"/>
    </location>
    <ligand>
        <name>S-adenosyl-L-methionine</name>
        <dbReference type="ChEBI" id="CHEBI:59789"/>
    </ligand>
</feature>